<dbReference type="RefSeq" id="WP_207861878.1">
    <property type="nucleotide sequence ID" value="NZ_JAFREP010000029.1"/>
</dbReference>
<gene>
    <name evidence="1" type="ORF">J3U88_25725</name>
</gene>
<sequence length="156" mass="17111">MENPFGTYAAAFARDLNLPIDDRMLVEGFTATVADQHRPDQVLRLAVMPGRSGEEVILACNIGTVAADRASAVYGDLLDDALLPGAFNMNYYLDPNCREVTAAAVLSYDDLSDADLRSYAEAFLQRAGNRLRGVSESKPTARLDWHQMTAYSQSFV</sequence>
<dbReference type="AlphaFoldDB" id="A0A8J7U7Y9"/>
<dbReference type="EMBL" id="JAFREP010000029">
    <property type="protein sequence ID" value="MBO1321906.1"/>
    <property type="molecule type" value="Genomic_DNA"/>
</dbReference>
<organism evidence="1 2">
    <name type="scientific">Acanthopleuribacter pedis</name>
    <dbReference type="NCBI Taxonomy" id="442870"/>
    <lineage>
        <taxon>Bacteria</taxon>
        <taxon>Pseudomonadati</taxon>
        <taxon>Acidobacteriota</taxon>
        <taxon>Holophagae</taxon>
        <taxon>Acanthopleuribacterales</taxon>
        <taxon>Acanthopleuribacteraceae</taxon>
        <taxon>Acanthopleuribacter</taxon>
    </lineage>
</organism>
<comment type="caution">
    <text evidence="1">The sequence shown here is derived from an EMBL/GenBank/DDBJ whole genome shotgun (WGS) entry which is preliminary data.</text>
</comment>
<protein>
    <submittedName>
        <fullName evidence="1">Uncharacterized protein</fullName>
    </submittedName>
</protein>
<dbReference type="Proteomes" id="UP000664417">
    <property type="component" value="Unassembled WGS sequence"/>
</dbReference>
<evidence type="ECO:0000313" key="1">
    <source>
        <dbReference type="EMBL" id="MBO1321906.1"/>
    </source>
</evidence>
<dbReference type="CDD" id="cd16364">
    <property type="entry name" value="T3SC_I-like"/>
    <property type="match status" value="1"/>
</dbReference>
<evidence type="ECO:0000313" key="2">
    <source>
        <dbReference type="Proteomes" id="UP000664417"/>
    </source>
</evidence>
<proteinExistence type="predicted"/>
<keyword evidence="2" id="KW-1185">Reference proteome</keyword>
<reference evidence="1" key="1">
    <citation type="submission" date="2021-03" db="EMBL/GenBank/DDBJ databases">
        <authorList>
            <person name="Wang G."/>
        </authorList>
    </citation>
    <scope>NUCLEOTIDE SEQUENCE</scope>
    <source>
        <strain evidence="1">KCTC 12899</strain>
    </source>
</reference>
<accession>A0A8J7U7Y9</accession>
<name>A0A8J7U7Y9_9BACT</name>